<gene>
    <name evidence="1" type="ORF">NLG97_g7935</name>
</gene>
<dbReference type="Proteomes" id="UP001148737">
    <property type="component" value="Unassembled WGS sequence"/>
</dbReference>
<protein>
    <submittedName>
        <fullName evidence="1">Uncharacterized protein</fullName>
    </submittedName>
</protein>
<accession>A0ACC1QKE0</accession>
<proteinExistence type="predicted"/>
<organism evidence="1 2">
    <name type="scientific">Lecanicillium saksenae</name>
    <dbReference type="NCBI Taxonomy" id="468837"/>
    <lineage>
        <taxon>Eukaryota</taxon>
        <taxon>Fungi</taxon>
        <taxon>Dikarya</taxon>
        <taxon>Ascomycota</taxon>
        <taxon>Pezizomycotina</taxon>
        <taxon>Sordariomycetes</taxon>
        <taxon>Hypocreomycetidae</taxon>
        <taxon>Hypocreales</taxon>
        <taxon>Cordycipitaceae</taxon>
        <taxon>Lecanicillium</taxon>
    </lineage>
</organism>
<comment type="caution">
    <text evidence="1">The sequence shown here is derived from an EMBL/GenBank/DDBJ whole genome shotgun (WGS) entry which is preliminary data.</text>
</comment>
<name>A0ACC1QKE0_9HYPO</name>
<dbReference type="EMBL" id="JANAKD010001301">
    <property type="protein sequence ID" value="KAJ3480968.1"/>
    <property type="molecule type" value="Genomic_DNA"/>
</dbReference>
<evidence type="ECO:0000313" key="1">
    <source>
        <dbReference type="EMBL" id="KAJ3480968.1"/>
    </source>
</evidence>
<keyword evidence="2" id="KW-1185">Reference proteome</keyword>
<evidence type="ECO:0000313" key="2">
    <source>
        <dbReference type="Proteomes" id="UP001148737"/>
    </source>
</evidence>
<reference evidence="1" key="1">
    <citation type="submission" date="2022-07" db="EMBL/GenBank/DDBJ databases">
        <title>Genome Sequence of Lecanicillium saksenae.</title>
        <authorList>
            <person name="Buettner E."/>
        </authorList>
    </citation>
    <scope>NUCLEOTIDE SEQUENCE</scope>
    <source>
        <strain evidence="1">VT-O1</strain>
    </source>
</reference>
<sequence length="864" mass="96325">MDRPRVKSRALMPSTTSSRYFTSSSTSQVDTPSSSQSHGVSRLPKSSTPSVATPKRRQPTHTTSNSVSESTPNYTHSDILTSLSRPTTASGRKSRATNASSVLGIGEAHTIVCAVCEARGVSPSVGVAFVNTSLGEAVLSQICDNQSYVKTLHKIRINWPSRIVCISQSTQGTKSSNLMPLLRTMFVDTPIDETSRSFWSEANGLEYINELAFETDIQPIQVAIQGKYYAVCAFAAAMAQIEHQFSITFAPHSLRLHYQPSDDTMMIDISAIQCLEIIQNTHSTKSKDSLFGLLNHCATPMGKRMLRSNMLQPPTLYESFIAPRYEAVEELTINDEMFLEIRKAISQAEQQINQVLMIKSFLEAVKDLHMAMRPATAPLLVKIQELCSLERVATIQQKIGTVLESDVAYTKSALDLRNQRTFAVRSGISGVLDVSRQAYKELTEEIHHYVEQLNEKFRIVATLKFDNGRKYWLKLSIADYNSVDPAGFFINVAKKRGVIECQTLDLVKLNMRLSDTSNEVVFRSDAIIEQLVGTLQSDASHLFKMCESVGLLDMLASFANISTTRDYVRPEITNRLALKSARHPILDKLLAERFVPNDYFATEQHRFHVVTGFNMGGKSTYIRAVALLQIMAQIGCFVPAEYASFSIIHNIFTRISLSDNIEAGLSSFSVEMRDMAFILRNVDQQSMVIIDELGRGTSTRDGLSIAIAMAEALIQSKAFVWFATHFLDLARVLGNRPGVLNLHLASDCSISDDGVPHVTMLYKTERGPESDEHNYGINLAKAIGLPQIMIRKAEEFVRASRLRKEASQRNSEAQKLQKRRQLILGLHEALKQAKVDGAEEALPGYLRQLQHEFVTQMTAIEEDD</sequence>